<dbReference type="PANTHER" id="PTHR43498:SF1">
    <property type="entry name" value="COB--COM HETERODISULFIDE REDUCTASE IRON-SULFUR SUBUNIT A"/>
    <property type="match status" value="1"/>
</dbReference>
<protein>
    <submittedName>
        <fullName evidence="5">FAD-dependent oxidoreductase</fullName>
    </submittedName>
</protein>
<evidence type="ECO:0000256" key="2">
    <source>
        <dbReference type="ARBA" id="ARBA00023002"/>
    </source>
</evidence>
<organism evidence="5 6">
    <name type="scientific">Arthrobacter vasquezii</name>
    <dbReference type="NCBI Taxonomy" id="2977629"/>
    <lineage>
        <taxon>Bacteria</taxon>
        <taxon>Bacillati</taxon>
        <taxon>Actinomycetota</taxon>
        <taxon>Actinomycetes</taxon>
        <taxon>Micrococcales</taxon>
        <taxon>Micrococcaceae</taxon>
        <taxon>Arthrobacter</taxon>
    </lineage>
</organism>
<dbReference type="RefSeq" id="WP_404800712.1">
    <property type="nucleotide sequence ID" value="NZ_JAROKN010000013.1"/>
</dbReference>
<accession>A0ABT6CU70</accession>
<dbReference type="EMBL" id="JAROKN010000013">
    <property type="protein sequence ID" value="MDF9277612.1"/>
    <property type="molecule type" value="Genomic_DNA"/>
</dbReference>
<evidence type="ECO:0000256" key="1">
    <source>
        <dbReference type="ARBA" id="ARBA00022723"/>
    </source>
</evidence>
<name>A0ABT6CU70_9MICC</name>
<evidence type="ECO:0000256" key="4">
    <source>
        <dbReference type="ARBA" id="ARBA00023014"/>
    </source>
</evidence>
<sequence>MDLHHGDTVTLSAPEKPFAVPYGVLLPRGANNVTVTGRAVSAEGSAMDGLRHMGGMMALGHAAGTTAALASAANCSPAELDVQEVRSVLRRQGAIIDPPVTNPEKPS</sequence>
<dbReference type="InterPro" id="IPR039650">
    <property type="entry name" value="HdrA-like"/>
</dbReference>
<evidence type="ECO:0000313" key="6">
    <source>
        <dbReference type="Proteomes" id="UP001220456"/>
    </source>
</evidence>
<reference evidence="5 6" key="1">
    <citation type="journal article" date="2023" name="Int. J. Syst. Evol. Microbiol.">
        <title>Arthrobacter vasquezii sp. nov., isolated from a soil sample from Union Glacier, Antarctica.</title>
        <authorList>
            <person name="Valenzuela-Ibaceta F."/>
            <person name="Carrasco V."/>
            <person name="Lagos-Moraga S."/>
            <person name="Dietz-Vargas C."/>
            <person name="Navarro C.A."/>
            <person name="Perez-Donoso J.M."/>
        </authorList>
    </citation>
    <scope>NUCLEOTIDE SEQUENCE [LARGE SCALE GENOMIC DNA]</scope>
    <source>
        <strain evidence="5 6">EH-1B-1</strain>
    </source>
</reference>
<keyword evidence="4" id="KW-0411">Iron-sulfur</keyword>
<dbReference type="Pfam" id="PF12831">
    <property type="entry name" value="FAD_oxidored"/>
    <property type="match status" value="1"/>
</dbReference>
<keyword evidence="2" id="KW-0560">Oxidoreductase</keyword>
<comment type="caution">
    <text evidence="5">The sequence shown here is derived from an EMBL/GenBank/DDBJ whole genome shotgun (WGS) entry which is preliminary data.</text>
</comment>
<dbReference type="Proteomes" id="UP001220456">
    <property type="component" value="Unassembled WGS sequence"/>
</dbReference>
<keyword evidence="1" id="KW-0479">Metal-binding</keyword>
<evidence type="ECO:0000256" key="3">
    <source>
        <dbReference type="ARBA" id="ARBA00023004"/>
    </source>
</evidence>
<dbReference type="PANTHER" id="PTHR43498">
    <property type="entry name" value="FERREDOXIN:COB-COM HETERODISULFIDE REDUCTASE SUBUNIT A"/>
    <property type="match status" value="1"/>
</dbReference>
<keyword evidence="3" id="KW-0408">Iron</keyword>
<keyword evidence="6" id="KW-1185">Reference proteome</keyword>
<proteinExistence type="predicted"/>
<evidence type="ECO:0000313" key="5">
    <source>
        <dbReference type="EMBL" id="MDF9277612.1"/>
    </source>
</evidence>
<gene>
    <name evidence="5" type="ORF">P4U43_07400</name>
</gene>